<dbReference type="InterPro" id="IPR051612">
    <property type="entry name" value="Teichoic_Acid_Biosynth"/>
</dbReference>
<dbReference type="GO" id="GO:0005886">
    <property type="term" value="C:plasma membrane"/>
    <property type="evidence" value="ECO:0007669"/>
    <property type="project" value="UniProtKB-SubCell"/>
</dbReference>
<evidence type="ECO:0008006" key="9">
    <source>
        <dbReference type="Google" id="ProtNLM"/>
    </source>
</evidence>
<dbReference type="GO" id="GO:0019350">
    <property type="term" value="P:teichoic acid biosynthetic process"/>
    <property type="evidence" value="ECO:0007669"/>
    <property type="project" value="UniProtKB-KW"/>
</dbReference>
<dbReference type="Gene3D" id="3.40.50.12580">
    <property type="match status" value="1"/>
</dbReference>
<keyword evidence="6" id="KW-0472">Membrane</keyword>
<protein>
    <recommendedName>
        <fullName evidence="9">CDP-glycerol glycerophosphotransferase</fullName>
    </recommendedName>
</protein>
<evidence type="ECO:0000256" key="5">
    <source>
        <dbReference type="ARBA" id="ARBA00022944"/>
    </source>
</evidence>
<dbReference type="AlphaFoldDB" id="A0A1F6CGY8"/>
<dbReference type="InterPro" id="IPR043149">
    <property type="entry name" value="TagF_N"/>
</dbReference>
<dbReference type="Proteomes" id="UP000178815">
    <property type="component" value="Unassembled WGS sequence"/>
</dbReference>
<dbReference type="GO" id="GO:0047355">
    <property type="term" value="F:CDP-glycerol glycerophosphotransferase activity"/>
    <property type="evidence" value="ECO:0007669"/>
    <property type="project" value="InterPro"/>
</dbReference>
<evidence type="ECO:0000313" key="7">
    <source>
        <dbReference type="EMBL" id="OGG48251.1"/>
    </source>
</evidence>
<comment type="similarity">
    <text evidence="2">Belongs to the CDP-glycerol glycerophosphotransferase family.</text>
</comment>
<name>A0A1F6CGY8_9BACT</name>
<dbReference type="InterPro" id="IPR007554">
    <property type="entry name" value="Glycerophosphate_synth"/>
</dbReference>
<keyword evidence="5" id="KW-0777">Teichoic acid biosynthesis</keyword>
<evidence type="ECO:0000313" key="8">
    <source>
        <dbReference type="Proteomes" id="UP000178815"/>
    </source>
</evidence>
<sequence>MRTGGAIVTGWIIYFLSHFVPRSKRIWVFAGWHKNAERQIFSDNSKYLFLHVANTRNDVRAVWIGSDDKIVDILRTSGYESYSVHSLWGAFYSLRAGYTIIDALMQTEHWRYCGRSHVIQLWHADGLKTLHLGSTWSPKKYKEIIFSPGLFKKLHFCIASSPYIAEHFIGPSFEVPRQQIRITGLPRYDAFFEKIRGADIDLHTELKTKLDAVQASHPAKIIFYAPTFRRGRAASAQLDHLRLDEMNTFLVRNNFFLFVSLHPKFSASQWLQKNLSNLFFINPDFDKYPLLPRFDVVITDYSSMCLEFLLLDKPSIFYVYDFDEYRKAPGIPEEFWNLVPGPRVRTFEELLHALVAPDILAEERGRVRDILFTFEKGQSAELVTQSLLQEISGR</sequence>
<dbReference type="PANTHER" id="PTHR37316:SF3">
    <property type="entry name" value="TEICHOIC ACID GLYCEROL-PHOSPHATE TRANSFERASE"/>
    <property type="match status" value="1"/>
</dbReference>
<accession>A0A1F6CGY8</accession>
<dbReference type="Pfam" id="PF04464">
    <property type="entry name" value="Glyphos_transf"/>
    <property type="match status" value="1"/>
</dbReference>
<evidence type="ECO:0000256" key="1">
    <source>
        <dbReference type="ARBA" id="ARBA00004202"/>
    </source>
</evidence>
<comment type="subcellular location">
    <subcellularLocation>
        <location evidence="1">Cell membrane</location>
        <topology evidence="1">Peripheral membrane protein</topology>
    </subcellularLocation>
</comment>
<evidence type="ECO:0000256" key="2">
    <source>
        <dbReference type="ARBA" id="ARBA00010488"/>
    </source>
</evidence>
<keyword evidence="4" id="KW-0808">Transferase</keyword>
<dbReference type="STRING" id="1798481.A2678_01550"/>
<dbReference type="InterPro" id="IPR043148">
    <property type="entry name" value="TagF_C"/>
</dbReference>
<dbReference type="PANTHER" id="PTHR37316">
    <property type="entry name" value="TEICHOIC ACID GLYCEROL-PHOSPHATE PRIMASE"/>
    <property type="match status" value="1"/>
</dbReference>
<evidence type="ECO:0000256" key="3">
    <source>
        <dbReference type="ARBA" id="ARBA00022475"/>
    </source>
</evidence>
<evidence type="ECO:0000256" key="4">
    <source>
        <dbReference type="ARBA" id="ARBA00022679"/>
    </source>
</evidence>
<proteinExistence type="inferred from homology"/>
<dbReference type="EMBL" id="MFKU01000016">
    <property type="protein sequence ID" value="OGG48251.1"/>
    <property type="molecule type" value="Genomic_DNA"/>
</dbReference>
<evidence type="ECO:0000256" key="6">
    <source>
        <dbReference type="ARBA" id="ARBA00023136"/>
    </source>
</evidence>
<dbReference type="SUPFAM" id="SSF53756">
    <property type="entry name" value="UDP-Glycosyltransferase/glycogen phosphorylase"/>
    <property type="match status" value="1"/>
</dbReference>
<reference evidence="7 8" key="1">
    <citation type="journal article" date="2016" name="Nat. Commun.">
        <title>Thousands of microbial genomes shed light on interconnected biogeochemical processes in an aquifer system.</title>
        <authorList>
            <person name="Anantharaman K."/>
            <person name="Brown C.T."/>
            <person name="Hug L.A."/>
            <person name="Sharon I."/>
            <person name="Castelle C.J."/>
            <person name="Probst A.J."/>
            <person name="Thomas B.C."/>
            <person name="Singh A."/>
            <person name="Wilkins M.J."/>
            <person name="Karaoz U."/>
            <person name="Brodie E.L."/>
            <person name="Williams K.H."/>
            <person name="Hubbard S.S."/>
            <person name="Banfield J.F."/>
        </authorList>
    </citation>
    <scope>NUCLEOTIDE SEQUENCE [LARGE SCALE GENOMIC DNA]</scope>
</reference>
<organism evidence="7 8">
    <name type="scientific">Candidatus Kaiserbacteria bacterium RIFCSPHIGHO2_01_FULL_53_31</name>
    <dbReference type="NCBI Taxonomy" id="1798481"/>
    <lineage>
        <taxon>Bacteria</taxon>
        <taxon>Candidatus Kaiseribacteriota</taxon>
    </lineage>
</organism>
<comment type="caution">
    <text evidence="7">The sequence shown here is derived from an EMBL/GenBank/DDBJ whole genome shotgun (WGS) entry which is preliminary data.</text>
</comment>
<dbReference type="Gene3D" id="3.40.50.11820">
    <property type="match status" value="1"/>
</dbReference>
<keyword evidence="3" id="KW-1003">Cell membrane</keyword>
<gene>
    <name evidence="7" type="ORF">A2678_01550</name>
</gene>